<dbReference type="PANTHER" id="PTHR30069">
    <property type="entry name" value="TONB-DEPENDENT OUTER MEMBRANE RECEPTOR"/>
    <property type="match status" value="1"/>
</dbReference>
<comment type="subcellular location">
    <subcellularLocation>
        <location evidence="1 10">Cell outer membrane</location>
        <topology evidence="1 10">Multi-pass membrane protein</topology>
    </subcellularLocation>
</comment>
<keyword evidence="9 10" id="KW-0998">Cell outer membrane</keyword>
<evidence type="ECO:0000313" key="15">
    <source>
        <dbReference type="EMBL" id="QHI99722.1"/>
    </source>
</evidence>
<dbReference type="Gene3D" id="2.170.130.10">
    <property type="entry name" value="TonB-dependent receptor, plug domain"/>
    <property type="match status" value="1"/>
</dbReference>
<gene>
    <name evidence="15" type="ORF">GT347_18110</name>
</gene>
<evidence type="ECO:0000259" key="13">
    <source>
        <dbReference type="Pfam" id="PF00593"/>
    </source>
</evidence>
<dbReference type="RefSeq" id="WP_160553533.1">
    <property type="nucleotide sequence ID" value="NZ_CP047650.1"/>
</dbReference>
<dbReference type="KEGG" id="xyk:GT347_18110"/>
<evidence type="ECO:0000256" key="5">
    <source>
        <dbReference type="ARBA" id="ARBA00022692"/>
    </source>
</evidence>
<evidence type="ECO:0000256" key="3">
    <source>
        <dbReference type="ARBA" id="ARBA00022448"/>
    </source>
</evidence>
<dbReference type="Pfam" id="PF07715">
    <property type="entry name" value="Plug"/>
    <property type="match status" value="1"/>
</dbReference>
<organism evidence="15 16">
    <name type="scientific">Xylophilus rhododendri</name>
    <dbReference type="NCBI Taxonomy" id="2697032"/>
    <lineage>
        <taxon>Bacteria</taxon>
        <taxon>Pseudomonadati</taxon>
        <taxon>Pseudomonadota</taxon>
        <taxon>Betaproteobacteria</taxon>
        <taxon>Burkholderiales</taxon>
        <taxon>Xylophilus</taxon>
    </lineage>
</organism>
<dbReference type="GO" id="GO:0009279">
    <property type="term" value="C:cell outer membrane"/>
    <property type="evidence" value="ECO:0007669"/>
    <property type="project" value="UniProtKB-SubCell"/>
</dbReference>
<sequence length="699" mass="75557">MPRALIRPSPLLCGLLLSGAALAHEDPEGGKLHLPDVEVRGPRDAAIGLADSASEGAVEKTSFQTRPKLRPGDIVEAVPGVVATQHSGDGKANQYFLRGFNLDHGTDFAVTVSGMPVNLPSHGHGQGYADLNFLIPELVSGVRYRKGPYFADGGDFSLAGSASLDYFSALDAPFAEVTVGGHDFKRLVAAGSHTVQDRTWMGAIEIEGNDGPWDVPENLRKANAVLRYSQGSQARGFSLTGMAYRSRWNATDQVPQRLIDSGEIGRFGSLNPTDGGNTRRLSLSGQWFDKGAHGDTELSFYAIDYRFDLFSDFTYFLNNPVNGDQFEQVDRRQVYGTQATHRVANRIGGLDGVVNFGLSWRGDRIGQVGLYNTEARERLSTVRDDKVSQDLFSVYGQQMVNFTERLRGYAGLRGDLLRYEVTGREAVYGAANSGSGHDSIASPKLGLAYTLTPAHELYVNAGTGYHSNDVRGATITTNPQDGSAAQRVPALVKGTGSEIGWRFQPDADTTATLALWQLRLDSELVYVGDAGSTEAGRSSKRRGLEATLRQKLGTAWQLELDAALSRARFRGEAPAGEGNYIDNAADKVFAGGLTYASGPLTASLRLRYLGPRALDTQNIERSKSATLLNLATRYALTPKLTLGLDVFNLVGRKGNDIEYAYASCTAREVTSGSCGGGVEDRHVHPMEPRTVRLSARMAF</sequence>
<keyword evidence="6 11" id="KW-0798">TonB box</keyword>
<feature type="domain" description="TonB-dependent receptor-like beta-barrel" evidence="13">
    <location>
        <begin position="227"/>
        <end position="649"/>
    </location>
</feature>
<dbReference type="InterPro" id="IPR039426">
    <property type="entry name" value="TonB-dep_rcpt-like"/>
</dbReference>
<dbReference type="SUPFAM" id="SSF56935">
    <property type="entry name" value="Porins"/>
    <property type="match status" value="1"/>
</dbReference>
<proteinExistence type="inferred from homology"/>
<dbReference type="InterPro" id="IPR037066">
    <property type="entry name" value="Plug_dom_sf"/>
</dbReference>
<comment type="similarity">
    <text evidence="2 10 11">Belongs to the TonB-dependent receptor family.</text>
</comment>
<evidence type="ECO:0000256" key="2">
    <source>
        <dbReference type="ARBA" id="ARBA00009810"/>
    </source>
</evidence>
<evidence type="ECO:0000256" key="11">
    <source>
        <dbReference type="RuleBase" id="RU003357"/>
    </source>
</evidence>
<dbReference type="EMBL" id="CP047650">
    <property type="protein sequence ID" value="QHI99722.1"/>
    <property type="molecule type" value="Genomic_DNA"/>
</dbReference>
<evidence type="ECO:0000256" key="9">
    <source>
        <dbReference type="ARBA" id="ARBA00023237"/>
    </source>
</evidence>
<keyword evidence="12" id="KW-0732">Signal</keyword>
<keyword evidence="5 10" id="KW-0812">Transmembrane</keyword>
<evidence type="ECO:0000256" key="4">
    <source>
        <dbReference type="ARBA" id="ARBA00022452"/>
    </source>
</evidence>
<dbReference type="Pfam" id="PF00593">
    <property type="entry name" value="TonB_dep_Rec_b-barrel"/>
    <property type="match status" value="1"/>
</dbReference>
<dbReference type="InterPro" id="IPR012910">
    <property type="entry name" value="Plug_dom"/>
</dbReference>
<dbReference type="Proteomes" id="UP000464787">
    <property type="component" value="Chromosome"/>
</dbReference>
<protein>
    <submittedName>
        <fullName evidence="15">TonB-dependent receptor</fullName>
    </submittedName>
</protein>
<evidence type="ECO:0000256" key="6">
    <source>
        <dbReference type="ARBA" id="ARBA00023077"/>
    </source>
</evidence>
<evidence type="ECO:0000313" key="16">
    <source>
        <dbReference type="Proteomes" id="UP000464787"/>
    </source>
</evidence>
<dbReference type="InterPro" id="IPR000531">
    <property type="entry name" value="Beta-barrel_TonB"/>
</dbReference>
<name>A0A857J9Q6_9BURK</name>
<dbReference type="PROSITE" id="PS52016">
    <property type="entry name" value="TONB_DEPENDENT_REC_3"/>
    <property type="match status" value="1"/>
</dbReference>
<evidence type="ECO:0000256" key="8">
    <source>
        <dbReference type="ARBA" id="ARBA00023170"/>
    </source>
</evidence>
<keyword evidence="4 10" id="KW-1134">Transmembrane beta strand</keyword>
<dbReference type="GO" id="GO:0044718">
    <property type="term" value="P:siderophore transmembrane transport"/>
    <property type="evidence" value="ECO:0007669"/>
    <property type="project" value="TreeGrafter"/>
</dbReference>
<evidence type="ECO:0000256" key="7">
    <source>
        <dbReference type="ARBA" id="ARBA00023136"/>
    </source>
</evidence>
<evidence type="ECO:0000256" key="12">
    <source>
        <dbReference type="SAM" id="SignalP"/>
    </source>
</evidence>
<evidence type="ECO:0000259" key="14">
    <source>
        <dbReference type="Pfam" id="PF07715"/>
    </source>
</evidence>
<keyword evidence="7 10" id="KW-0472">Membrane</keyword>
<keyword evidence="16" id="KW-1185">Reference proteome</keyword>
<reference evidence="15 16" key="1">
    <citation type="submission" date="2020-01" db="EMBL/GenBank/DDBJ databases">
        <title>Genome sequencing of strain KACC 21265.</title>
        <authorList>
            <person name="Heo J."/>
            <person name="Kim S.-J."/>
            <person name="Kim J.-S."/>
            <person name="Hong S.-B."/>
            <person name="Kwon S.-W."/>
        </authorList>
    </citation>
    <scope>NUCLEOTIDE SEQUENCE [LARGE SCALE GENOMIC DNA]</scope>
    <source>
        <strain evidence="15 16">KACC 21265</strain>
    </source>
</reference>
<dbReference type="Gene3D" id="2.40.170.20">
    <property type="entry name" value="TonB-dependent receptor, beta-barrel domain"/>
    <property type="match status" value="1"/>
</dbReference>
<evidence type="ECO:0000256" key="1">
    <source>
        <dbReference type="ARBA" id="ARBA00004571"/>
    </source>
</evidence>
<accession>A0A857J9Q6</accession>
<keyword evidence="8 15" id="KW-0675">Receptor</keyword>
<feature type="signal peptide" evidence="12">
    <location>
        <begin position="1"/>
        <end position="23"/>
    </location>
</feature>
<feature type="domain" description="TonB-dependent receptor plug" evidence="14">
    <location>
        <begin position="57"/>
        <end position="160"/>
    </location>
</feature>
<keyword evidence="3 10" id="KW-0813">Transport</keyword>
<dbReference type="InterPro" id="IPR036942">
    <property type="entry name" value="Beta-barrel_TonB_sf"/>
</dbReference>
<dbReference type="AlphaFoldDB" id="A0A857J9Q6"/>
<feature type="chain" id="PRO_5032441891" evidence="12">
    <location>
        <begin position="24"/>
        <end position="699"/>
    </location>
</feature>
<evidence type="ECO:0000256" key="10">
    <source>
        <dbReference type="PROSITE-ProRule" id="PRU01360"/>
    </source>
</evidence>
<dbReference type="GO" id="GO:0015344">
    <property type="term" value="F:siderophore uptake transmembrane transporter activity"/>
    <property type="evidence" value="ECO:0007669"/>
    <property type="project" value="TreeGrafter"/>
</dbReference>
<dbReference type="PANTHER" id="PTHR30069:SF36">
    <property type="entry name" value="BLL6948 PROTEIN"/>
    <property type="match status" value="1"/>
</dbReference>